<feature type="domain" description="Remorin C-terminal" evidence="4">
    <location>
        <begin position="186"/>
        <end position="287"/>
    </location>
</feature>
<sequence>MTTTTTSINSMANESQLSRSEERIPLTQCKYSSEGSCPAVWGMGSLMTVLPDSPSPICSGCSTPRNSKTLCTSQVPTGFSTARKKSSCAVHFDSKKSTSSNEVDKWMDNTKSVCHFQHNNLQNNQSKACDHEVEEESSIPEELSYVSCGSSIHGASELDSMNNEQQKMMTRLKPYHAFLDDVKRHEIEAEINAWKKAKYMKLINKLERKEAAINDWEFEKNKKAIEEMKKLEDKLARKRAQALKETEKKISRAKKVANKKTTKARRSTIEEMSAVSIFSEKVRATKSLLLLKLRKFC</sequence>
<keyword evidence="2" id="KW-0175">Coiled coil</keyword>
<dbReference type="Pfam" id="PF03763">
    <property type="entry name" value="Remorin_C"/>
    <property type="match status" value="1"/>
</dbReference>
<name>A0A2N9F8G6_FAGSY</name>
<accession>A0A2N9F8G6</accession>
<feature type="compositionally biased region" description="Polar residues" evidence="3">
    <location>
        <begin position="1"/>
        <end position="18"/>
    </location>
</feature>
<evidence type="ECO:0000313" key="5">
    <source>
        <dbReference type="EMBL" id="SPC87206.1"/>
    </source>
</evidence>
<protein>
    <recommendedName>
        <fullName evidence="4">Remorin C-terminal domain-containing protein</fullName>
    </recommendedName>
</protein>
<feature type="coiled-coil region" evidence="2">
    <location>
        <begin position="199"/>
        <end position="263"/>
    </location>
</feature>
<gene>
    <name evidence="5" type="ORF">FSB_LOCUS15088</name>
</gene>
<dbReference type="EMBL" id="OIVN01000902">
    <property type="protein sequence ID" value="SPC87206.1"/>
    <property type="molecule type" value="Genomic_DNA"/>
</dbReference>
<dbReference type="PANTHER" id="PTHR31471">
    <property type="entry name" value="OS02G0116800 PROTEIN"/>
    <property type="match status" value="1"/>
</dbReference>
<dbReference type="InterPro" id="IPR005516">
    <property type="entry name" value="Remorin_C"/>
</dbReference>
<comment type="similarity">
    <text evidence="1">Belongs to the remorin family.</text>
</comment>
<evidence type="ECO:0000259" key="4">
    <source>
        <dbReference type="Pfam" id="PF03763"/>
    </source>
</evidence>
<proteinExistence type="inferred from homology"/>
<feature type="region of interest" description="Disordered" evidence="3">
    <location>
        <begin position="1"/>
        <end position="21"/>
    </location>
</feature>
<evidence type="ECO:0000256" key="1">
    <source>
        <dbReference type="ARBA" id="ARBA00005711"/>
    </source>
</evidence>
<dbReference type="PANTHER" id="PTHR31471:SF66">
    <property type="entry name" value="CARBOXY-TERMINAL REGION REMORIN"/>
    <property type="match status" value="1"/>
</dbReference>
<reference evidence="5" key="1">
    <citation type="submission" date="2018-02" db="EMBL/GenBank/DDBJ databases">
        <authorList>
            <person name="Cohen D.B."/>
            <person name="Kent A.D."/>
        </authorList>
    </citation>
    <scope>NUCLEOTIDE SEQUENCE</scope>
</reference>
<evidence type="ECO:0000256" key="3">
    <source>
        <dbReference type="SAM" id="MobiDB-lite"/>
    </source>
</evidence>
<organism evidence="5">
    <name type="scientific">Fagus sylvatica</name>
    <name type="common">Beechnut</name>
    <dbReference type="NCBI Taxonomy" id="28930"/>
    <lineage>
        <taxon>Eukaryota</taxon>
        <taxon>Viridiplantae</taxon>
        <taxon>Streptophyta</taxon>
        <taxon>Embryophyta</taxon>
        <taxon>Tracheophyta</taxon>
        <taxon>Spermatophyta</taxon>
        <taxon>Magnoliopsida</taxon>
        <taxon>eudicotyledons</taxon>
        <taxon>Gunneridae</taxon>
        <taxon>Pentapetalae</taxon>
        <taxon>rosids</taxon>
        <taxon>fabids</taxon>
        <taxon>Fagales</taxon>
        <taxon>Fagaceae</taxon>
        <taxon>Fagus</taxon>
    </lineage>
</organism>
<evidence type="ECO:0000256" key="2">
    <source>
        <dbReference type="SAM" id="Coils"/>
    </source>
</evidence>
<dbReference type="AlphaFoldDB" id="A0A2N9F8G6"/>